<dbReference type="PROSITE" id="PS51063">
    <property type="entry name" value="HTH_CRP_2"/>
    <property type="match status" value="1"/>
</dbReference>
<dbReference type="Proteomes" id="UP000674270">
    <property type="component" value="Unassembled WGS sequence"/>
</dbReference>
<dbReference type="InterPro" id="IPR012318">
    <property type="entry name" value="HTH_CRP"/>
</dbReference>
<evidence type="ECO:0000259" key="5">
    <source>
        <dbReference type="PROSITE" id="PS51063"/>
    </source>
</evidence>
<feature type="domain" description="HTH crp-type" evidence="5">
    <location>
        <begin position="153"/>
        <end position="219"/>
    </location>
</feature>
<keyword evidence="2" id="KW-0238">DNA-binding</keyword>
<dbReference type="RefSeq" id="WP_210844426.1">
    <property type="nucleotide sequence ID" value="NZ_JAGKLY010000003.1"/>
</dbReference>
<feature type="domain" description="Cyclic nucleotide-binding" evidence="4">
    <location>
        <begin position="15"/>
        <end position="114"/>
    </location>
</feature>
<name>A0A8I2APY6_9GAMM</name>
<dbReference type="PROSITE" id="PS50042">
    <property type="entry name" value="CNMP_BINDING_3"/>
    <property type="match status" value="1"/>
</dbReference>
<dbReference type="SUPFAM" id="SSF51206">
    <property type="entry name" value="cAMP-binding domain-like"/>
    <property type="match status" value="1"/>
</dbReference>
<dbReference type="Gene3D" id="2.60.120.10">
    <property type="entry name" value="Jelly Rolls"/>
    <property type="match status" value="1"/>
</dbReference>
<sequence length="222" mass="25745">MKKIISSEKIKEYFTLYQLDKILTEETIKSAKFIKISSSEYLMSQNDTIKFIYFLLEGKLQVERYEINGEHVVFSFENAFSVIGDLELFQNNDAKNTRIYSTIQAVTDCELLAFPLQIIQKKELSSPIFLQFICQHLSKKLFNASQLHSSSAFSVEYKLRRYLVFAENQYGSEFKLENRDSIAAMLGVSVRQLNRTLIKLVEGKLIELKGKKIKIINLEKVN</sequence>
<dbReference type="Pfam" id="PF00027">
    <property type="entry name" value="cNMP_binding"/>
    <property type="match status" value="1"/>
</dbReference>
<dbReference type="SUPFAM" id="SSF46785">
    <property type="entry name" value="Winged helix' DNA-binding domain"/>
    <property type="match status" value="1"/>
</dbReference>
<dbReference type="EMBL" id="JAGKLY010000003">
    <property type="protein sequence ID" value="MBQ0268646.1"/>
    <property type="molecule type" value="Genomic_DNA"/>
</dbReference>
<dbReference type="GO" id="GO:0003677">
    <property type="term" value="F:DNA binding"/>
    <property type="evidence" value="ECO:0007669"/>
    <property type="project" value="UniProtKB-KW"/>
</dbReference>
<dbReference type="AlphaFoldDB" id="A0A8I2APY6"/>
<comment type="caution">
    <text evidence="6">The sequence shown here is derived from an EMBL/GenBank/DDBJ whole genome shotgun (WGS) entry which is preliminary data.</text>
</comment>
<dbReference type="Pfam" id="PF13545">
    <property type="entry name" value="HTH_Crp_2"/>
    <property type="match status" value="1"/>
</dbReference>
<evidence type="ECO:0000256" key="2">
    <source>
        <dbReference type="ARBA" id="ARBA00023125"/>
    </source>
</evidence>
<organism evidence="6 7">
    <name type="scientific">Providencia huaxiensis</name>
    <dbReference type="NCBI Taxonomy" id="2027290"/>
    <lineage>
        <taxon>Bacteria</taxon>
        <taxon>Pseudomonadati</taxon>
        <taxon>Pseudomonadota</taxon>
        <taxon>Gammaproteobacteria</taxon>
        <taxon>Enterobacterales</taxon>
        <taxon>Morganellaceae</taxon>
        <taxon>Providencia</taxon>
    </lineage>
</organism>
<dbReference type="GO" id="GO:0006355">
    <property type="term" value="P:regulation of DNA-templated transcription"/>
    <property type="evidence" value="ECO:0007669"/>
    <property type="project" value="InterPro"/>
</dbReference>
<dbReference type="InterPro" id="IPR014710">
    <property type="entry name" value="RmlC-like_jellyroll"/>
</dbReference>
<accession>A0A8I2APY6</accession>
<evidence type="ECO:0000313" key="6">
    <source>
        <dbReference type="EMBL" id="MBQ0268646.1"/>
    </source>
</evidence>
<evidence type="ECO:0000256" key="3">
    <source>
        <dbReference type="ARBA" id="ARBA00023163"/>
    </source>
</evidence>
<keyword evidence="3" id="KW-0804">Transcription</keyword>
<keyword evidence="1" id="KW-0805">Transcription regulation</keyword>
<proteinExistence type="predicted"/>
<dbReference type="InterPro" id="IPR036390">
    <property type="entry name" value="WH_DNA-bd_sf"/>
</dbReference>
<protein>
    <submittedName>
        <fullName evidence="6">Crp/Fnr family transcriptional regulator</fullName>
    </submittedName>
</protein>
<dbReference type="CDD" id="cd00038">
    <property type="entry name" value="CAP_ED"/>
    <property type="match status" value="1"/>
</dbReference>
<gene>
    <name evidence="6" type="ORF">J7T18_10080</name>
</gene>
<dbReference type="InterPro" id="IPR018490">
    <property type="entry name" value="cNMP-bd_dom_sf"/>
</dbReference>
<reference evidence="6" key="1">
    <citation type="submission" date="2021-03" db="EMBL/GenBank/DDBJ databases">
        <authorList>
            <person name="Stanton E."/>
        </authorList>
    </citation>
    <scope>NUCLEOTIDE SEQUENCE</scope>
    <source>
        <strain evidence="6">2020EL-00113</strain>
    </source>
</reference>
<evidence type="ECO:0000313" key="7">
    <source>
        <dbReference type="Proteomes" id="UP000674270"/>
    </source>
</evidence>
<evidence type="ECO:0000256" key="1">
    <source>
        <dbReference type="ARBA" id="ARBA00023015"/>
    </source>
</evidence>
<dbReference type="InterPro" id="IPR000595">
    <property type="entry name" value="cNMP-bd_dom"/>
</dbReference>
<evidence type="ECO:0000259" key="4">
    <source>
        <dbReference type="PROSITE" id="PS50042"/>
    </source>
</evidence>